<name>A0AAW8NV90_9HYPH</name>
<organism evidence="1 2">
    <name type="scientific">Rhizobium redzepovicii</name>
    <dbReference type="NCBI Taxonomy" id="2867518"/>
    <lineage>
        <taxon>Bacteria</taxon>
        <taxon>Pseudomonadati</taxon>
        <taxon>Pseudomonadota</taxon>
        <taxon>Alphaproteobacteria</taxon>
        <taxon>Hyphomicrobiales</taxon>
        <taxon>Rhizobiaceae</taxon>
        <taxon>Rhizobium/Agrobacterium group</taxon>
        <taxon>Rhizobium</taxon>
    </lineage>
</organism>
<dbReference type="EMBL" id="JAVLSH010000001">
    <property type="protein sequence ID" value="MDR9758813.1"/>
    <property type="molecule type" value="Genomic_DNA"/>
</dbReference>
<dbReference type="RefSeq" id="WP_310806944.1">
    <property type="nucleotide sequence ID" value="NZ_JAVLSH010000001.1"/>
</dbReference>
<evidence type="ECO:0000313" key="2">
    <source>
        <dbReference type="Proteomes" id="UP001269402"/>
    </source>
</evidence>
<dbReference type="Proteomes" id="UP001269402">
    <property type="component" value="Unassembled WGS sequence"/>
</dbReference>
<gene>
    <name evidence="1" type="ORF">RJJ37_04055</name>
</gene>
<accession>A0AAW8NV90</accession>
<evidence type="ECO:0008006" key="3">
    <source>
        <dbReference type="Google" id="ProtNLM"/>
    </source>
</evidence>
<keyword evidence="2" id="KW-1185">Reference proteome</keyword>
<sequence>MIDRISINAIAEEVSRALSYSKCGNDGAMVVTPLLYPGGSRVVLRFQESPEGYFISDLGAGRREADLMDGDTIFTKIAKAAAERFGVRFDSDMIFDIEVPREALVSAAISVANASKEAVDHTAARVSERRAMDQRDRLWSRLAAAFPGAYVAREIMVQGASSHWNFDAMIQVGEHQSLFDLVAPHPASVHAAVSKFLDVKDLGENSPVRVAVTVDKEHTPHLPLLGRTAKIIQLNSAVETFKLAA</sequence>
<protein>
    <recommendedName>
        <fullName evidence="3">DUF1828 domain-containing protein</fullName>
    </recommendedName>
</protein>
<reference evidence="2" key="1">
    <citation type="submission" date="2023-07" db="EMBL/GenBank/DDBJ databases">
        <title>Genomic characterization of faba bean (Vicia faba) microsymbionts in Mexican soils.</title>
        <authorList>
            <person name="Rivera Orduna F.N."/>
            <person name="Guevara-Luna J."/>
            <person name="Yan J."/>
            <person name="Arroyo-Herrera I."/>
            <person name="Li Y."/>
            <person name="Vasquez-Murrieta M.S."/>
            <person name="Wang E.T."/>
        </authorList>
    </citation>
    <scope>NUCLEOTIDE SEQUENCE [LARGE SCALE GENOMIC DNA]</scope>
    <source>
        <strain evidence="2">CH6</strain>
    </source>
</reference>
<evidence type="ECO:0000313" key="1">
    <source>
        <dbReference type="EMBL" id="MDR9758813.1"/>
    </source>
</evidence>
<dbReference type="AlphaFoldDB" id="A0AAW8NV90"/>
<proteinExistence type="predicted"/>
<comment type="caution">
    <text evidence="1">The sequence shown here is derived from an EMBL/GenBank/DDBJ whole genome shotgun (WGS) entry which is preliminary data.</text>
</comment>